<feature type="transmembrane region" description="Helical" evidence="1">
    <location>
        <begin position="232"/>
        <end position="265"/>
    </location>
</feature>
<protein>
    <recommendedName>
        <fullName evidence="4">Glycerophosphoryl diester phosphodiesterase membrane domain-containing protein</fullName>
    </recommendedName>
</protein>
<dbReference type="Pfam" id="PF24400">
    <property type="entry name" value="DUF7544"/>
    <property type="match status" value="1"/>
</dbReference>
<sequence>MNNPTLNYGKLVRTSWDIVKKHPYLWILGILAGSGGGGTGYNFSDYSNKNMSGSKSTTFNSVKHWFGEVAGASTDKWQQYADTGIITTFVVIMLIVVILFMIIAVIFRGGLIRSVVNISKGIEGNFSKAWHLGLETWRPLFWLHIILLLVVMAAIMPIVVLIVLATISLTAKVIAIIGGVIWVILLLLFMLAIGLIFPFTERILVLEQLSPIESVTHGIDFFKKHWKEGLTIYALNIGLSCLYLIFIVLAILALAVPIVLIYFVFHTISAPVGVVIVSLLILAALILLVVVQGFFGAFTSTIYTGAYVALNTHFKS</sequence>
<evidence type="ECO:0000313" key="2">
    <source>
        <dbReference type="EMBL" id="KKQ89603.1"/>
    </source>
</evidence>
<evidence type="ECO:0008006" key="4">
    <source>
        <dbReference type="Google" id="ProtNLM"/>
    </source>
</evidence>
<dbReference type="InterPro" id="IPR055966">
    <property type="entry name" value="DUF7544"/>
</dbReference>
<comment type="caution">
    <text evidence="2">The sequence shown here is derived from an EMBL/GenBank/DDBJ whole genome shotgun (WGS) entry which is preliminary data.</text>
</comment>
<keyword evidence="1" id="KW-0472">Membrane</keyword>
<feature type="transmembrane region" description="Helical" evidence="1">
    <location>
        <begin position="85"/>
        <end position="107"/>
    </location>
</feature>
<keyword evidence="1" id="KW-0812">Transmembrane</keyword>
<dbReference type="Proteomes" id="UP000033934">
    <property type="component" value="Unassembled WGS sequence"/>
</dbReference>
<feature type="transmembrane region" description="Helical" evidence="1">
    <location>
        <begin position="141"/>
        <end position="166"/>
    </location>
</feature>
<organism evidence="2 3">
    <name type="scientific">Berkelbacteria bacterium GW2011_GWA2_38_9</name>
    <dbReference type="NCBI Taxonomy" id="1618334"/>
    <lineage>
        <taxon>Bacteria</taxon>
        <taxon>Candidatus Berkelbacteria</taxon>
    </lineage>
</organism>
<dbReference type="EMBL" id="LBVO01000022">
    <property type="protein sequence ID" value="KKQ89603.1"/>
    <property type="molecule type" value="Genomic_DNA"/>
</dbReference>
<feature type="transmembrane region" description="Helical" evidence="1">
    <location>
        <begin position="272"/>
        <end position="295"/>
    </location>
</feature>
<gene>
    <name evidence="2" type="ORF">UT11_C0022G0006</name>
</gene>
<name>A0A0G0LCA3_9BACT</name>
<evidence type="ECO:0000256" key="1">
    <source>
        <dbReference type="SAM" id="Phobius"/>
    </source>
</evidence>
<evidence type="ECO:0000313" key="3">
    <source>
        <dbReference type="Proteomes" id="UP000033934"/>
    </source>
</evidence>
<dbReference type="AlphaFoldDB" id="A0A0G0LCA3"/>
<feature type="transmembrane region" description="Helical" evidence="1">
    <location>
        <begin position="24"/>
        <end position="43"/>
    </location>
</feature>
<accession>A0A0G0LCA3</accession>
<feature type="transmembrane region" description="Helical" evidence="1">
    <location>
        <begin position="173"/>
        <end position="197"/>
    </location>
</feature>
<keyword evidence="1" id="KW-1133">Transmembrane helix</keyword>
<reference evidence="2 3" key="1">
    <citation type="journal article" date="2015" name="Nature">
        <title>rRNA introns, odd ribosomes, and small enigmatic genomes across a large radiation of phyla.</title>
        <authorList>
            <person name="Brown C.T."/>
            <person name="Hug L.A."/>
            <person name="Thomas B.C."/>
            <person name="Sharon I."/>
            <person name="Castelle C.J."/>
            <person name="Singh A."/>
            <person name="Wilkins M.J."/>
            <person name="Williams K.H."/>
            <person name="Banfield J.F."/>
        </authorList>
    </citation>
    <scope>NUCLEOTIDE SEQUENCE [LARGE SCALE GENOMIC DNA]</scope>
</reference>
<proteinExistence type="predicted"/>